<sequence>MSSSKEAEHLANQSQPQQPPAPAYQEEAGSEKLPTAENPFNFPASLPTYSEASTSKQAPIAIPQESPSPTSPFLKAYAPALLSHGITKEAWSSFLDTISAFTTAKVGERAINHAGDVAKTVGEQPVTYVKNVGNHAKQVGKNIAANAKKGNIVGAAFGVVGGAISIPLGAVFGAVGTVVGLPGRTIAAAVRKPKTPAERAVAYVAVANRDWFNKRGLHASLVNTEQLSEVVGVSVKAVLEASAEGDKSAGPLGPMSALSEHIAHLEVNGPGVVDIGTETWWLVVVQIEATS</sequence>
<organism evidence="2 3">
    <name type="scientific">Fusarium heterosporum</name>
    <dbReference type="NCBI Taxonomy" id="42747"/>
    <lineage>
        <taxon>Eukaryota</taxon>
        <taxon>Fungi</taxon>
        <taxon>Dikarya</taxon>
        <taxon>Ascomycota</taxon>
        <taxon>Pezizomycotina</taxon>
        <taxon>Sordariomycetes</taxon>
        <taxon>Hypocreomycetidae</taxon>
        <taxon>Hypocreales</taxon>
        <taxon>Nectriaceae</taxon>
        <taxon>Fusarium</taxon>
        <taxon>Fusarium heterosporum species complex</taxon>
    </lineage>
</organism>
<evidence type="ECO:0000313" key="3">
    <source>
        <dbReference type="Proteomes" id="UP000567885"/>
    </source>
</evidence>
<evidence type="ECO:0000313" key="2">
    <source>
        <dbReference type="EMBL" id="KAF5660153.1"/>
    </source>
</evidence>
<protein>
    <submittedName>
        <fullName evidence="2">Uncharacterized protein</fullName>
    </submittedName>
</protein>
<evidence type="ECO:0000256" key="1">
    <source>
        <dbReference type="SAM" id="MobiDB-lite"/>
    </source>
</evidence>
<dbReference type="EMBL" id="JAAGWQ010000200">
    <property type="protein sequence ID" value="KAF5660153.1"/>
    <property type="molecule type" value="Genomic_DNA"/>
</dbReference>
<dbReference type="PANTHER" id="PTHR38887">
    <property type="entry name" value="CHROMOSOME 21, WHOLE GENOME SHOTGUN SEQUENCE"/>
    <property type="match status" value="1"/>
</dbReference>
<name>A0A8H5WJ90_FUSHE</name>
<feature type="region of interest" description="Disordered" evidence="1">
    <location>
        <begin position="1"/>
        <end position="49"/>
    </location>
</feature>
<reference evidence="2 3" key="1">
    <citation type="submission" date="2020-05" db="EMBL/GenBank/DDBJ databases">
        <title>Identification and distribution of gene clusters putatively required for synthesis of sphingolipid metabolism inhibitors in phylogenetically diverse species of the filamentous fungus Fusarium.</title>
        <authorList>
            <person name="Kim H.-S."/>
            <person name="Busman M."/>
            <person name="Brown D.W."/>
            <person name="Divon H."/>
            <person name="Uhlig S."/>
            <person name="Proctor R.H."/>
        </authorList>
    </citation>
    <scope>NUCLEOTIDE SEQUENCE [LARGE SCALE GENOMIC DNA]</scope>
    <source>
        <strain evidence="2 3">NRRL 20693</strain>
    </source>
</reference>
<keyword evidence="3" id="KW-1185">Reference proteome</keyword>
<comment type="caution">
    <text evidence="2">The sequence shown here is derived from an EMBL/GenBank/DDBJ whole genome shotgun (WGS) entry which is preliminary data.</text>
</comment>
<gene>
    <name evidence="2" type="ORF">FHETE_9126</name>
</gene>
<dbReference type="OrthoDB" id="37659at2759"/>
<dbReference type="AlphaFoldDB" id="A0A8H5WJ90"/>
<dbReference type="PANTHER" id="PTHR38887:SF1">
    <property type="entry name" value="RAS MODIFICATION PROTEIN ERF4"/>
    <property type="match status" value="1"/>
</dbReference>
<accession>A0A8H5WJ90</accession>
<dbReference type="InterPro" id="IPR053221">
    <property type="entry name" value="Burnettramic_acid_biosynth"/>
</dbReference>
<dbReference type="Proteomes" id="UP000567885">
    <property type="component" value="Unassembled WGS sequence"/>
</dbReference>
<proteinExistence type="predicted"/>